<evidence type="ECO:0000313" key="11">
    <source>
        <dbReference type="Proteomes" id="UP000249616"/>
    </source>
</evidence>
<keyword evidence="6 7" id="KW-0034">Amyloid</keyword>
<keyword evidence="3" id="KW-0964">Secreted</keyword>
<keyword evidence="11" id="KW-1185">Reference proteome</keyword>
<evidence type="ECO:0000259" key="9">
    <source>
        <dbReference type="PROSITE" id="PS51884"/>
    </source>
</evidence>
<evidence type="ECO:0000256" key="5">
    <source>
        <dbReference type="ARBA" id="ARBA00022889"/>
    </source>
</evidence>
<gene>
    <name evidence="10" type="ORF">DN051_21450</name>
</gene>
<name>A0A2Z4J2G5_9ACTN</name>
<dbReference type="EMBL" id="CP030073">
    <property type="protein sequence ID" value="AWW38898.1"/>
    <property type="molecule type" value="Genomic_DNA"/>
</dbReference>
<dbReference type="Pfam" id="PF03777">
    <property type="entry name" value="ChpA-C"/>
    <property type="match status" value="1"/>
</dbReference>
<feature type="signal peptide" evidence="8">
    <location>
        <begin position="1"/>
        <end position="26"/>
    </location>
</feature>
<comment type="subcellular location">
    <subcellularLocation>
        <location evidence="1">Secreted</location>
        <location evidence="1">Cell wall</location>
    </subcellularLocation>
</comment>
<keyword evidence="5" id="KW-0130">Cell adhesion</keyword>
<reference evidence="10 11" key="1">
    <citation type="journal article" date="2019" name="Int. J. Syst. Evol. Microbiol.">
        <title>Streptomyces cadmiisoli sp. nov., a novel actinomycete isolated from cadmium-contaminated soil.</title>
        <authorList>
            <person name="Li K."/>
            <person name="Tang X."/>
            <person name="Zhao J."/>
            <person name="Guo Y."/>
            <person name="Tang Y."/>
            <person name="Gao J."/>
        </authorList>
    </citation>
    <scope>NUCLEOTIDE SEQUENCE [LARGE SCALE GENOMIC DNA]</scope>
    <source>
        <strain evidence="10 11">ZFG47</strain>
    </source>
</reference>
<dbReference type="RefSeq" id="WP_053759716.1">
    <property type="nucleotide sequence ID" value="NZ_CBDRHE010000030.1"/>
</dbReference>
<sequence>MRSRAVIATTALAASALLAGAATASAESTANGAALSSPGVASGNLVQLPIEVPANVSGNSINVAGIGNSALGNYAANR</sequence>
<dbReference type="KEGG" id="scad:DN051_21450"/>
<dbReference type="Proteomes" id="UP000249616">
    <property type="component" value="Chromosome"/>
</dbReference>
<evidence type="ECO:0000256" key="8">
    <source>
        <dbReference type="SAM" id="SignalP"/>
    </source>
</evidence>
<evidence type="ECO:0000256" key="1">
    <source>
        <dbReference type="ARBA" id="ARBA00004191"/>
    </source>
</evidence>
<evidence type="ECO:0000256" key="3">
    <source>
        <dbReference type="ARBA" id="ARBA00022525"/>
    </source>
</evidence>
<evidence type="ECO:0000256" key="7">
    <source>
        <dbReference type="PROSITE-ProRule" id="PRU01232"/>
    </source>
</evidence>
<dbReference type="PROSITE" id="PS51884">
    <property type="entry name" value="CHAPLIN"/>
    <property type="match status" value="1"/>
</dbReference>
<accession>A0A2Z4J2G5</accession>
<keyword evidence="4 8" id="KW-0732">Signal</keyword>
<proteinExistence type="predicted"/>
<dbReference type="InterPro" id="IPR005528">
    <property type="entry name" value="ChpA-H"/>
</dbReference>
<dbReference type="AlphaFoldDB" id="A0A2Z4J2G5"/>
<organism evidence="10 11">
    <name type="scientific">Streptomyces cadmiisoli</name>
    <dbReference type="NCBI Taxonomy" id="2184053"/>
    <lineage>
        <taxon>Bacteria</taxon>
        <taxon>Bacillati</taxon>
        <taxon>Actinomycetota</taxon>
        <taxon>Actinomycetes</taxon>
        <taxon>Kitasatosporales</taxon>
        <taxon>Streptomycetaceae</taxon>
        <taxon>Streptomyces</taxon>
        <taxon>Streptomyces aurantiacus group</taxon>
    </lineage>
</organism>
<protein>
    <submittedName>
        <fullName evidence="10">Chaplin</fullName>
    </submittedName>
</protein>
<dbReference type="GO" id="GO:0007155">
    <property type="term" value="P:cell adhesion"/>
    <property type="evidence" value="ECO:0007669"/>
    <property type="project" value="UniProtKB-KW"/>
</dbReference>
<feature type="domain" description="Chaplin" evidence="9">
    <location>
        <begin position="37"/>
        <end position="77"/>
    </location>
</feature>
<evidence type="ECO:0000256" key="2">
    <source>
        <dbReference type="ARBA" id="ARBA00022512"/>
    </source>
</evidence>
<evidence type="ECO:0000256" key="4">
    <source>
        <dbReference type="ARBA" id="ARBA00022729"/>
    </source>
</evidence>
<evidence type="ECO:0000256" key="6">
    <source>
        <dbReference type="ARBA" id="ARBA00023087"/>
    </source>
</evidence>
<keyword evidence="2" id="KW-0134">Cell wall</keyword>
<feature type="chain" id="PRO_5016241573" evidence="8">
    <location>
        <begin position="27"/>
        <end position="78"/>
    </location>
</feature>
<evidence type="ECO:0000313" key="10">
    <source>
        <dbReference type="EMBL" id="AWW38898.1"/>
    </source>
</evidence>